<dbReference type="Pfam" id="PF08530">
    <property type="entry name" value="PepX_C"/>
    <property type="match status" value="1"/>
</dbReference>
<dbReference type="InterPro" id="IPR008979">
    <property type="entry name" value="Galactose-bd-like_sf"/>
</dbReference>
<feature type="domain" description="Xaa-Pro dipeptidyl-peptidase C-terminal" evidence="1">
    <location>
        <begin position="2"/>
        <end position="61"/>
    </location>
</feature>
<evidence type="ECO:0000313" key="2">
    <source>
        <dbReference type="EMBL" id="XDQ07108.1"/>
    </source>
</evidence>
<dbReference type="Gene3D" id="2.60.120.260">
    <property type="entry name" value="Galactose-binding domain-like"/>
    <property type="match status" value="1"/>
</dbReference>
<protein>
    <submittedName>
        <fullName evidence="2">CocE/NonD family hydrolase C-terminal non-catalytic domain-containing protein</fullName>
    </submittedName>
</protein>
<proteinExistence type="predicted"/>
<dbReference type="EMBL" id="CP163431">
    <property type="protein sequence ID" value="XDQ07108.1"/>
    <property type="molecule type" value="Genomic_DNA"/>
</dbReference>
<organism evidence="2">
    <name type="scientific">Streptomyces sp. R08</name>
    <dbReference type="NCBI Taxonomy" id="3238624"/>
    <lineage>
        <taxon>Bacteria</taxon>
        <taxon>Bacillati</taxon>
        <taxon>Actinomycetota</taxon>
        <taxon>Actinomycetes</taxon>
        <taxon>Kitasatosporales</taxon>
        <taxon>Streptomycetaceae</taxon>
        <taxon>Streptomyces</taxon>
    </lineage>
</organism>
<keyword evidence="2" id="KW-0378">Hydrolase</keyword>
<sequence length="68" mass="7349">MVASSTSDADLFLTVPVLDPEGRDIRFVSALDPAGVVAHGWLRASHRALDAERTLPYRPGTRTTASTR</sequence>
<dbReference type="GO" id="GO:0008239">
    <property type="term" value="F:dipeptidyl-peptidase activity"/>
    <property type="evidence" value="ECO:0007669"/>
    <property type="project" value="InterPro"/>
</dbReference>
<gene>
    <name evidence="2" type="ORF">AB5J58_46045</name>
</gene>
<dbReference type="InterPro" id="IPR013736">
    <property type="entry name" value="Xaa-Pro_dipept_C"/>
</dbReference>
<accession>A0AB39MLX6</accession>
<reference evidence="2" key="1">
    <citation type="submission" date="2024-07" db="EMBL/GenBank/DDBJ databases">
        <authorList>
            <person name="Yu S.T."/>
        </authorList>
    </citation>
    <scope>NUCLEOTIDE SEQUENCE</scope>
    <source>
        <strain evidence="2">R08</strain>
    </source>
</reference>
<dbReference type="RefSeq" id="WP_369191931.1">
    <property type="nucleotide sequence ID" value="NZ_CP163431.1"/>
</dbReference>
<evidence type="ECO:0000259" key="1">
    <source>
        <dbReference type="Pfam" id="PF08530"/>
    </source>
</evidence>
<name>A0AB39MLX6_9ACTN</name>
<dbReference type="SUPFAM" id="SSF49785">
    <property type="entry name" value="Galactose-binding domain-like"/>
    <property type="match status" value="1"/>
</dbReference>
<dbReference type="AlphaFoldDB" id="A0AB39MLX6"/>